<evidence type="ECO:0000313" key="2">
    <source>
        <dbReference type="Proteomes" id="UP001345963"/>
    </source>
</evidence>
<accession>A0ABU7BKP1</accession>
<sequence>MDLYQNAQRTSLEDKCKLKQKEVPAGMESVCRAGADSSTKSSLMFIIPINMQRLKILSCQGFCVDHTAAAPPASAHAVCTGCVPSSHCGLSLSPAAKLINILYNQPVGQKLHTP</sequence>
<reference evidence="1 2" key="1">
    <citation type="submission" date="2021-07" db="EMBL/GenBank/DDBJ databases">
        <authorList>
            <person name="Palmer J.M."/>
        </authorList>
    </citation>
    <scope>NUCLEOTIDE SEQUENCE [LARGE SCALE GENOMIC DNA]</scope>
    <source>
        <strain evidence="1 2">AT_MEX2019</strain>
        <tissue evidence="1">Muscle</tissue>
    </source>
</reference>
<keyword evidence="2" id="KW-1185">Reference proteome</keyword>
<evidence type="ECO:0000313" key="1">
    <source>
        <dbReference type="EMBL" id="MED6250304.1"/>
    </source>
</evidence>
<proteinExistence type="predicted"/>
<dbReference type="EMBL" id="JAHUTI010056589">
    <property type="protein sequence ID" value="MED6250304.1"/>
    <property type="molecule type" value="Genomic_DNA"/>
</dbReference>
<dbReference type="Proteomes" id="UP001345963">
    <property type="component" value="Unassembled WGS sequence"/>
</dbReference>
<protein>
    <submittedName>
        <fullName evidence="1">Uncharacterized protein</fullName>
    </submittedName>
</protein>
<organism evidence="1 2">
    <name type="scientific">Ataeniobius toweri</name>
    <dbReference type="NCBI Taxonomy" id="208326"/>
    <lineage>
        <taxon>Eukaryota</taxon>
        <taxon>Metazoa</taxon>
        <taxon>Chordata</taxon>
        <taxon>Craniata</taxon>
        <taxon>Vertebrata</taxon>
        <taxon>Euteleostomi</taxon>
        <taxon>Actinopterygii</taxon>
        <taxon>Neopterygii</taxon>
        <taxon>Teleostei</taxon>
        <taxon>Neoteleostei</taxon>
        <taxon>Acanthomorphata</taxon>
        <taxon>Ovalentaria</taxon>
        <taxon>Atherinomorphae</taxon>
        <taxon>Cyprinodontiformes</taxon>
        <taxon>Goodeidae</taxon>
        <taxon>Ataeniobius</taxon>
    </lineage>
</organism>
<name>A0ABU7BKP1_9TELE</name>
<comment type="caution">
    <text evidence="1">The sequence shown here is derived from an EMBL/GenBank/DDBJ whole genome shotgun (WGS) entry which is preliminary data.</text>
</comment>
<gene>
    <name evidence="1" type="ORF">ATANTOWER_029033</name>
</gene>